<dbReference type="EC" id="6.3.4.13" evidence="4 14"/>
<gene>
    <name evidence="14 17" type="primary">purD</name>
    <name evidence="17" type="ORF">Poly59_01700</name>
</gene>
<dbReference type="SUPFAM" id="SSF56059">
    <property type="entry name" value="Glutathione synthetase ATP-binding domain-like"/>
    <property type="match status" value="1"/>
</dbReference>
<dbReference type="Gene3D" id="3.30.470.20">
    <property type="entry name" value="ATP-grasp fold, B domain"/>
    <property type="match status" value="1"/>
</dbReference>
<dbReference type="SMART" id="SM01210">
    <property type="entry name" value="GARS_C"/>
    <property type="match status" value="1"/>
</dbReference>
<dbReference type="GO" id="GO:0009113">
    <property type="term" value="P:purine nucleobase biosynthetic process"/>
    <property type="evidence" value="ECO:0007669"/>
    <property type="project" value="InterPro"/>
</dbReference>
<reference evidence="17 18" key="1">
    <citation type="submission" date="2019-02" db="EMBL/GenBank/DDBJ databases">
        <title>Deep-cultivation of Planctomycetes and their phenomic and genomic characterization uncovers novel biology.</title>
        <authorList>
            <person name="Wiegand S."/>
            <person name="Jogler M."/>
            <person name="Boedeker C."/>
            <person name="Pinto D."/>
            <person name="Vollmers J."/>
            <person name="Rivas-Marin E."/>
            <person name="Kohn T."/>
            <person name="Peeters S.H."/>
            <person name="Heuer A."/>
            <person name="Rast P."/>
            <person name="Oberbeckmann S."/>
            <person name="Bunk B."/>
            <person name="Jeske O."/>
            <person name="Meyerdierks A."/>
            <person name="Storesund J.E."/>
            <person name="Kallscheuer N."/>
            <person name="Luecker S."/>
            <person name="Lage O.M."/>
            <person name="Pohl T."/>
            <person name="Merkel B.J."/>
            <person name="Hornburger P."/>
            <person name="Mueller R.-W."/>
            <person name="Bruemmer F."/>
            <person name="Labrenz M."/>
            <person name="Spormann A.M."/>
            <person name="Op Den Camp H."/>
            <person name="Overmann J."/>
            <person name="Amann R."/>
            <person name="Jetten M.S.M."/>
            <person name="Mascher T."/>
            <person name="Medema M.H."/>
            <person name="Devos D.P."/>
            <person name="Kaster A.-K."/>
            <person name="Ovreas L."/>
            <person name="Rohde M."/>
            <person name="Galperin M.Y."/>
            <person name="Jogler C."/>
        </authorList>
    </citation>
    <scope>NUCLEOTIDE SEQUENCE [LARGE SCALE GENOMIC DNA]</scope>
    <source>
        <strain evidence="17 18">Poly59</strain>
    </source>
</reference>
<dbReference type="SUPFAM" id="SSF52440">
    <property type="entry name" value="PreATP-grasp domain"/>
    <property type="match status" value="1"/>
</dbReference>
<evidence type="ECO:0000256" key="12">
    <source>
        <dbReference type="ARBA" id="ARBA00042242"/>
    </source>
</evidence>
<dbReference type="GO" id="GO:0004637">
    <property type="term" value="F:phosphoribosylamine-glycine ligase activity"/>
    <property type="evidence" value="ECO:0007669"/>
    <property type="project" value="UniProtKB-UniRule"/>
</dbReference>
<dbReference type="Gene3D" id="3.40.50.20">
    <property type="match status" value="1"/>
</dbReference>
<dbReference type="SMART" id="SM01209">
    <property type="entry name" value="GARS_A"/>
    <property type="match status" value="1"/>
</dbReference>
<dbReference type="PROSITE" id="PS00184">
    <property type="entry name" value="GARS"/>
    <property type="match status" value="1"/>
</dbReference>
<dbReference type="SUPFAM" id="SSF51246">
    <property type="entry name" value="Rudiment single hybrid motif"/>
    <property type="match status" value="1"/>
</dbReference>
<evidence type="ECO:0000313" key="17">
    <source>
        <dbReference type="EMBL" id="TWU57263.1"/>
    </source>
</evidence>
<dbReference type="UniPathway" id="UPA00074">
    <property type="reaction ID" value="UER00125"/>
</dbReference>
<dbReference type="InterPro" id="IPR011761">
    <property type="entry name" value="ATP-grasp"/>
</dbReference>
<protein>
    <recommendedName>
        <fullName evidence="4 14">Phosphoribosylamine--glycine ligase</fullName>
        <ecNumber evidence="4 14">6.3.4.13</ecNumber>
    </recommendedName>
    <alternativeName>
        <fullName evidence="14">GARS</fullName>
    </alternativeName>
    <alternativeName>
        <fullName evidence="12 14">Glycinamide ribonucleotide synthetase</fullName>
    </alternativeName>
    <alternativeName>
        <fullName evidence="13 14">Phosphoribosylglycinamide synthetase</fullName>
    </alternativeName>
</protein>
<evidence type="ECO:0000256" key="3">
    <source>
        <dbReference type="ARBA" id="ARBA00005174"/>
    </source>
</evidence>
<dbReference type="EMBL" id="SJPX01000001">
    <property type="protein sequence ID" value="TWU57263.1"/>
    <property type="molecule type" value="Genomic_DNA"/>
</dbReference>
<dbReference type="PANTHER" id="PTHR43472:SF1">
    <property type="entry name" value="PHOSPHORIBOSYLAMINE--GLYCINE LIGASE, CHLOROPLASTIC"/>
    <property type="match status" value="1"/>
</dbReference>
<evidence type="ECO:0000256" key="4">
    <source>
        <dbReference type="ARBA" id="ARBA00013255"/>
    </source>
</evidence>
<comment type="cofactor">
    <cofactor evidence="2">
        <name>Mg(2+)</name>
        <dbReference type="ChEBI" id="CHEBI:18420"/>
    </cofactor>
</comment>
<dbReference type="Proteomes" id="UP000317977">
    <property type="component" value="Unassembled WGS sequence"/>
</dbReference>
<keyword evidence="10" id="KW-0464">Manganese</keyword>
<dbReference type="InterPro" id="IPR016185">
    <property type="entry name" value="PreATP-grasp_dom_sf"/>
</dbReference>
<comment type="pathway">
    <text evidence="3 14">Purine metabolism; IMP biosynthesis via de novo pathway; N(1)-(5-phospho-D-ribosyl)glycinamide from 5-phospho-alpha-D-ribose 1-diphosphate: step 2/2.</text>
</comment>
<evidence type="ECO:0000256" key="14">
    <source>
        <dbReference type="HAMAP-Rule" id="MF_00138"/>
    </source>
</evidence>
<evidence type="ECO:0000256" key="1">
    <source>
        <dbReference type="ARBA" id="ARBA00001936"/>
    </source>
</evidence>
<dbReference type="InterPro" id="IPR020561">
    <property type="entry name" value="PRibGlycinamid_synth_ATP-grasp"/>
</dbReference>
<dbReference type="PANTHER" id="PTHR43472">
    <property type="entry name" value="PHOSPHORIBOSYLAMINE--GLYCINE LIGASE"/>
    <property type="match status" value="1"/>
</dbReference>
<evidence type="ECO:0000256" key="15">
    <source>
        <dbReference type="PROSITE-ProRule" id="PRU00409"/>
    </source>
</evidence>
<dbReference type="PROSITE" id="PS50975">
    <property type="entry name" value="ATP_GRASP"/>
    <property type="match status" value="1"/>
</dbReference>
<evidence type="ECO:0000256" key="5">
    <source>
        <dbReference type="ARBA" id="ARBA00022598"/>
    </source>
</evidence>
<dbReference type="Pfam" id="PF02844">
    <property type="entry name" value="GARS_N"/>
    <property type="match status" value="1"/>
</dbReference>
<evidence type="ECO:0000256" key="7">
    <source>
        <dbReference type="ARBA" id="ARBA00022741"/>
    </source>
</evidence>
<dbReference type="Pfam" id="PF01071">
    <property type="entry name" value="GARS_A"/>
    <property type="match status" value="1"/>
</dbReference>
<evidence type="ECO:0000256" key="6">
    <source>
        <dbReference type="ARBA" id="ARBA00022723"/>
    </source>
</evidence>
<dbReference type="GO" id="GO:0006189">
    <property type="term" value="P:'de novo' IMP biosynthetic process"/>
    <property type="evidence" value="ECO:0007669"/>
    <property type="project" value="UniProtKB-UniRule"/>
</dbReference>
<accession>A0A5C6F6D9</accession>
<dbReference type="InterPro" id="IPR037123">
    <property type="entry name" value="PRibGlycinamide_synth_C_sf"/>
</dbReference>
<dbReference type="Gene3D" id="3.90.600.10">
    <property type="entry name" value="Phosphoribosylglycinamide synthetase, C-terminal domain"/>
    <property type="match status" value="1"/>
</dbReference>
<name>A0A5C6F6D9_9BACT</name>
<evidence type="ECO:0000256" key="10">
    <source>
        <dbReference type="ARBA" id="ARBA00023211"/>
    </source>
</evidence>
<dbReference type="FunFam" id="3.30.470.20:FF:000018">
    <property type="entry name" value="Trifunctional purine biosynthetic protein adenosine-3"/>
    <property type="match status" value="1"/>
</dbReference>
<evidence type="ECO:0000256" key="2">
    <source>
        <dbReference type="ARBA" id="ARBA00001946"/>
    </source>
</evidence>
<feature type="domain" description="ATP-grasp" evidence="16">
    <location>
        <begin position="130"/>
        <end position="342"/>
    </location>
</feature>
<dbReference type="AlphaFoldDB" id="A0A5C6F6D9"/>
<keyword evidence="8 14" id="KW-0658">Purine biosynthesis</keyword>
<dbReference type="InterPro" id="IPR020562">
    <property type="entry name" value="PRibGlycinamide_synth_N"/>
</dbReference>
<dbReference type="FunFam" id="3.90.600.10:FF:000001">
    <property type="entry name" value="Trifunctional purine biosynthetic protein adenosine-3"/>
    <property type="match status" value="1"/>
</dbReference>
<dbReference type="NCBIfam" id="TIGR00877">
    <property type="entry name" value="purD"/>
    <property type="match status" value="1"/>
</dbReference>
<evidence type="ECO:0000256" key="13">
    <source>
        <dbReference type="ARBA" id="ARBA00042864"/>
    </source>
</evidence>
<sequence length="451" mass="48190">MIPLDTIPFGHAGRLVLADSGSMMKVLVVGGGGREHALAWKLGQSPRVEQVFVAPGNAGTALDATNVPIAVTDKPALIQFAKENSIGLVVVGPEIPLVDGLVDDMEEAGLKVFGPSKAAAELEGSKVFCKNLLHTANIPTATYLTFRSAEQASRHIWERYCDPDEPVRVVVKADGLAAGKGVIVCGTRNEALDAIDRIASQREFGDAGKELIIEERLTGPEVSVLAITDGETIVTLPPAQDHKPAYDGDTGPNTGGMGAYCPAPVLDDEMMARIESDVLVPIVHAMKRARRPFKGVLYAGLMLTPGGPKVLEFNVRFGDPECQPLLMRLKTDLADVLEAAVDGRLGEIEPLEWDPRPSICVVMASEGYPGDYAKGREIKGLEAADAIEDVKVFHAGTKLVDGKVTNDGGRVLGVTAMGDTIAKAKLQAYRGVKEIRWQGAWCRKDISDKAR</sequence>
<evidence type="ECO:0000256" key="9">
    <source>
        <dbReference type="ARBA" id="ARBA00022840"/>
    </source>
</evidence>
<keyword evidence="18" id="KW-1185">Reference proteome</keyword>
<dbReference type="InterPro" id="IPR020560">
    <property type="entry name" value="PRibGlycinamide_synth_C-dom"/>
</dbReference>
<comment type="similarity">
    <text evidence="11 14">Belongs to the GARS family.</text>
</comment>
<evidence type="ECO:0000259" key="16">
    <source>
        <dbReference type="PROSITE" id="PS50975"/>
    </source>
</evidence>
<proteinExistence type="inferred from homology"/>
<dbReference type="InterPro" id="IPR011054">
    <property type="entry name" value="Rudment_hybrid_motif"/>
</dbReference>
<dbReference type="HAMAP" id="MF_00138">
    <property type="entry name" value="GARS"/>
    <property type="match status" value="1"/>
</dbReference>
<dbReference type="InterPro" id="IPR020559">
    <property type="entry name" value="PRibGlycinamide_synth_CS"/>
</dbReference>
<dbReference type="InterPro" id="IPR000115">
    <property type="entry name" value="PRibGlycinamide_synth"/>
</dbReference>
<comment type="caution">
    <text evidence="17">The sequence shown here is derived from an EMBL/GenBank/DDBJ whole genome shotgun (WGS) entry which is preliminary data.</text>
</comment>
<dbReference type="FunFam" id="3.40.50.20:FF:000006">
    <property type="entry name" value="Phosphoribosylamine--glycine ligase, chloroplastic"/>
    <property type="match status" value="1"/>
</dbReference>
<comment type="cofactor">
    <cofactor evidence="1">
        <name>Mn(2+)</name>
        <dbReference type="ChEBI" id="CHEBI:29035"/>
    </cofactor>
</comment>
<keyword evidence="7 15" id="KW-0547">Nucleotide-binding</keyword>
<dbReference type="Gene3D" id="3.30.1490.20">
    <property type="entry name" value="ATP-grasp fold, A domain"/>
    <property type="match status" value="1"/>
</dbReference>
<keyword evidence="6" id="KW-0479">Metal-binding</keyword>
<dbReference type="InterPro" id="IPR013815">
    <property type="entry name" value="ATP_grasp_subdomain_1"/>
</dbReference>
<keyword evidence="5 14" id="KW-0436">Ligase</keyword>
<dbReference type="GO" id="GO:0005524">
    <property type="term" value="F:ATP binding"/>
    <property type="evidence" value="ECO:0007669"/>
    <property type="project" value="UniProtKB-UniRule"/>
</dbReference>
<dbReference type="GO" id="GO:0046872">
    <property type="term" value="F:metal ion binding"/>
    <property type="evidence" value="ECO:0007669"/>
    <property type="project" value="UniProtKB-KW"/>
</dbReference>
<dbReference type="Pfam" id="PF02843">
    <property type="entry name" value="GARS_C"/>
    <property type="match status" value="1"/>
</dbReference>
<keyword evidence="9 15" id="KW-0067">ATP-binding</keyword>
<evidence type="ECO:0000256" key="8">
    <source>
        <dbReference type="ARBA" id="ARBA00022755"/>
    </source>
</evidence>
<organism evidence="17 18">
    <name type="scientific">Rubripirellula reticaptiva</name>
    <dbReference type="NCBI Taxonomy" id="2528013"/>
    <lineage>
        <taxon>Bacteria</taxon>
        <taxon>Pseudomonadati</taxon>
        <taxon>Planctomycetota</taxon>
        <taxon>Planctomycetia</taxon>
        <taxon>Pirellulales</taxon>
        <taxon>Pirellulaceae</taxon>
        <taxon>Rubripirellula</taxon>
    </lineage>
</organism>
<evidence type="ECO:0000313" key="18">
    <source>
        <dbReference type="Proteomes" id="UP000317977"/>
    </source>
</evidence>
<comment type="catalytic activity">
    <reaction evidence="14">
        <text>5-phospho-beta-D-ribosylamine + glycine + ATP = N(1)-(5-phospho-beta-D-ribosyl)glycinamide + ADP + phosphate + H(+)</text>
        <dbReference type="Rhea" id="RHEA:17453"/>
        <dbReference type="ChEBI" id="CHEBI:15378"/>
        <dbReference type="ChEBI" id="CHEBI:30616"/>
        <dbReference type="ChEBI" id="CHEBI:43474"/>
        <dbReference type="ChEBI" id="CHEBI:57305"/>
        <dbReference type="ChEBI" id="CHEBI:58681"/>
        <dbReference type="ChEBI" id="CHEBI:143788"/>
        <dbReference type="ChEBI" id="CHEBI:456216"/>
        <dbReference type="EC" id="6.3.4.13"/>
    </reaction>
</comment>
<evidence type="ECO:0000256" key="11">
    <source>
        <dbReference type="ARBA" id="ARBA00038345"/>
    </source>
</evidence>